<organism evidence="1 2">
    <name type="scientific">Olpidium bornovanus</name>
    <dbReference type="NCBI Taxonomy" id="278681"/>
    <lineage>
        <taxon>Eukaryota</taxon>
        <taxon>Fungi</taxon>
        <taxon>Fungi incertae sedis</taxon>
        <taxon>Olpidiomycota</taxon>
        <taxon>Olpidiomycotina</taxon>
        <taxon>Olpidiomycetes</taxon>
        <taxon>Olpidiales</taxon>
        <taxon>Olpidiaceae</taxon>
        <taxon>Olpidium</taxon>
    </lineage>
</organism>
<comment type="caution">
    <text evidence="1">The sequence shown here is derived from an EMBL/GenBank/DDBJ whole genome shotgun (WGS) entry which is preliminary data.</text>
</comment>
<feature type="non-terminal residue" evidence="1">
    <location>
        <position position="60"/>
    </location>
</feature>
<proteinExistence type="predicted"/>
<dbReference type="Proteomes" id="UP000673691">
    <property type="component" value="Unassembled WGS sequence"/>
</dbReference>
<name>A0A8H7ZTN6_9FUNG</name>
<dbReference type="EMBL" id="JAEFCI010007162">
    <property type="protein sequence ID" value="KAG5459239.1"/>
    <property type="molecule type" value="Genomic_DNA"/>
</dbReference>
<protein>
    <submittedName>
        <fullName evidence="1">Uncharacterized protein</fullName>
    </submittedName>
</protein>
<evidence type="ECO:0000313" key="1">
    <source>
        <dbReference type="EMBL" id="KAG5459239.1"/>
    </source>
</evidence>
<gene>
    <name evidence="1" type="ORF">BJ554DRAFT_382</name>
</gene>
<accession>A0A8H7ZTN6</accession>
<reference evidence="1 2" key="1">
    <citation type="journal article" name="Sci. Rep.">
        <title>Genome-scale phylogenetic analyses confirm Olpidium as the closest living zoosporic fungus to the non-flagellated, terrestrial fungi.</title>
        <authorList>
            <person name="Chang Y."/>
            <person name="Rochon D."/>
            <person name="Sekimoto S."/>
            <person name="Wang Y."/>
            <person name="Chovatia M."/>
            <person name="Sandor L."/>
            <person name="Salamov A."/>
            <person name="Grigoriev I.V."/>
            <person name="Stajich J.E."/>
            <person name="Spatafora J.W."/>
        </authorList>
    </citation>
    <scope>NUCLEOTIDE SEQUENCE [LARGE SCALE GENOMIC DNA]</scope>
    <source>
        <strain evidence="1">S191</strain>
    </source>
</reference>
<keyword evidence="2" id="KW-1185">Reference proteome</keyword>
<evidence type="ECO:0000313" key="2">
    <source>
        <dbReference type="Proteomes" id="UP000673691"/>
    </source>
</evidence>
<sequence length="60" mass="6017">MVDEEICYSWIEKAKLPGFAGNHGRSATADPDDEGLAVISNAPAGGDVTAVASASVAVAL</sequence>
<dbReference type="AlphaFoldDB" id="A0A8H7ZTN6"/>